<organism evidence="2 3">
    <name type="scientific">Catagonus wagneri</name>
    <name type="common">Chacoan peccary</name>
    <dbReference type="NCBI Taxonomy" id="51154"/>
    <lineage>
        <taxon>Eukaryota</taxon>
        <taxon>Metazoa</taxon>
        <taxon>Chordata</taxon>
        <taxon>Craniata</taxon>
        <taxon>Vertebrata</taxon>
        <taxon>Euteleostomi</taxon>
        <taxon>Mammalia</taxon>
        <taxon>Eutheria</taxon>
        <taxon>Laurasiatheria</taxon>
        <taxon>Artiodactyla</taxon>
        <taxon>Suina</taxon>
        <taxon>Tayassuidae</taxon>
        <taxon>Catagonus</taxon>
    </lineage>
</organism>
<sequence>SQSQDPACLADFATSEPSWMTVVKQKQGSFQANIPAKEPKTKNRAGAKAETKEPRHGRAGLANESKPRKTFTSDVSRQEKMARMKPVKTIKTVGLEDEKTVQIPSVEKETRKCSTLPAVQQQPIEPVEPVWFSLAKKKAKAWSHIAESMQ</sequence>
<dbReference type="PANTHER" id="PTHR47743:SF2">
    <property type="entry name" value="ACROSOMAL PROTEIN KIAA1210"/>
    <property type="match status" value="1"/>
</dbReference>
<proteinExistence type="predicted"/>
<name>A0A8C3VKV8_9CETA</name>
<reference evidence="2" key="2">
    <citation type="submission" date="2025-09" db="UniProtKB">
        <authorList>
            <consortium name="Ensembl"/>
        </authorList>
    </citation>
    <scope>IDENTIFICATION</scope>
</reference>
<dbReference type="PANTHER" id="PTHR47743">
    <property type="entry name" value="KIAA1210 / KIAA1211 FAMILY MEMBER"/>
    <property type="match status" value="1"/>
</dbReference>
<evidence type="ECO:0000313" key="3">
    <source>
        <dbReference type="Proteomes" id="UP000694540"/>
    </source>
</evidence>
<dbReference type="Proteomes" id="UP000694540">
    <property type="component" value="Unplaced"/>
</dbReference>
<reference evidence="2" key="1">
    <citation type="submission" date="2025-08" db="UniProtKB">
        <authorList>
            <consortium name="Ensembl"/>
        </authorList>
    </citation>
    <scope>IDENTIFICATION</scope>
</reference>
<feature type="region of interest" description="Disordered" evidence="1">
    <location>
        <begin position="26"/>
        <end position="83"/>
    </location>
</feature>
<protein>
    <submittedName>
        <fullName evidence="2">Uncharacterized protein</fullName>
    </submittedName>
</protein>
<dbReference type="AlphaFoldDB" id="A0A8C3VKV8"/>
<dbReference type="Ensembl" id="ENSCWAT00000001446.1">
    <property type="protein sequence ID" value="ENSCWAP00000001306.1"/>
    <property type="gene ID" value="ENSCWAG00000001094.1"/>
</dbReference>
<feature type="compositionally biased region" description="Basic and acidic residues" evidence="1">
    <location>
        <begin position="37"/>
        <end position="56"/>
    </location>
</feature>
<evidence type="ECO:0000256" key="1">
    <source>
        <dbReference type="SAM" id="MobiDB-lite"/>
    </source>
</evidence>
<dbReference type="GeneTree" id="ENSGT00950000185370"/>
<keyword evidence="3" id="KW-1185">Reference proteome</keyword>
<accession>A0A8C3VKV8</accession>
<evidence type="ECO:0000313" key="2">
    <source>
        <dbReference type="Ensembl" id="ENSCWAP00000001306.1"/>
    </source>
</evidence>
<dbReference type="InterPro" id="IPR026713">
    <property type="entry name" value="CRACD-like"/>
</dbReference>